<evidence type="ECO:0000256" key="1">
    <source>
        <dbReference type="SAM" id="MobiDB-lite"/>
    </source>
</evidence>
<evidence type="ECO:0000313" key="2">
    <source>
        <dbReference type="EMBL" id="GJJ08441.1"/>
    </source>
</evidence>
<dbReference type="EMBL" id="BPWL01000003">
    <property type="protein sequence ID" value="GJJ08441.1"/>
    <property type="molecule type" value="Genomic_DNA"/>
</dbReference>
<evidence type="ECO:0000313" key="3">
    <source>
        <dbReference type="Proteomes" id="UP001050691"/>
    </source>
</evidence>
<gene>
    <name evidence="2" type="ORF">Clacol_002657</name>
</gene>
<protein>
    <submittedName>
        <fullName evidence="2">Uncharacterized protein</fullName>
    </submittedName>
</protein>
<dbReference type="Proteomes" id="UP001050691">
    <property type="component" value="Unassembled WGS sequence"/>
</dbReference>
<dbReference type="AlphaFoldDB" id="A0AAV5A608"/>
<reference evidence="2" key="1">
    <citation type="submission" date="2021-10" db="EMBL/GenBank/DDBJ databases">
        <title>De novo Genome Assembly of Clathrus columnatus (Basidiomycota, Fungi) Using Illumina and Nanopore Sequence Data.</title>
        <authorList>
            <person name="Ogiso-Tanaka E."/>
            <person name="Itagaki H."/>
            <person name="Hosoya T."/>
            <person name="Hosaka K."/>
        </authorList>
    </citation>
    <scope>NUCLEOTIDE SEQUENCE</scope>
    <source>
        <strain evidence="2">MO-923</strain>
    </source>
</reference>
<sequence length="171" mass="17493">MGTQPTPTMPPKQAGGGVGISSLDAIAALNWSGVALGNTRGNWSLDSNCSGNFDRSLTAGSTVDRPSPAYRRLALSQDVDLGPEEDDEVRGAVELDRLEFGVYEGEAPAGGPTDVGEGATGVDDLGPNEEEGPLGSSSVHDVVDEVFGLGEEEGVEFGPVEEDGGEAMGVD</sequence>
<accession>A0AAV5A608</accession>
<organism evidence="2 3">
    <name type="scientific">Clathrus columnatus</name>
    <dbReference type="NCBI Taxonomy" id="1419009"/>
    <lineage>
        <taxon>Eukaryota</taxon>
        <taxon>Fungi</taxon>
        <taxon>Dikarya</taxon>
        <taxon>Basidiomycota</taxon>
        <taxon>Agaricomycotina</taxon>
        <taxon>Agaricomycetes</taxon>
        <taxon>Phallomycetidae</taxon>
        <taxon>Phallales</taxon>
        <taxon>Clathraceae</taxon>
        <taxon>Clathrus</taxon>
    </lineage>
</organism>
<feature type="region of interest" description="Disordered" evidence="1">
    <location>
        <begin position="104"/>
        <end position="171"/>
    </location>
</feature>
<keyword evidence="3" id="KW-1185">Reference proteome</keyword>
<feature type="compositionally biased region" description="Acidic residues" evidence="1">
    <location>
        <begin position="150"/>
        <end position="165"/>
    </location>
</feature>
<proteinExistence type="predicted"/>
<name>A0AAV5A608_9AGAM</name>
<comment type="caution">
    <text evidence="2">The sequence shown here is derived from an EMBL/GenBank/DDBJ whole genome shotgun (WGS) entry which is preliminary data.</text>
</comment>